<accession>A0A1F2WL87</accession>
<dbReference type="Gene3D" id="1.10.10.10">
    <property type="entry name" value="Winged helix-like DNA-binding domain superfamily/Winged helix DNA-binding domain"/>
    <property type="match status" value="1"/>
</dbReference>
<organism evidence="2 3">
    <name type="scientific">Candidatus Solincola sediminis</name>
    <dbReference type="NCBI Taxonomy" id="1797199"/>
    <lineage>
        <taxon>Bacteria</taxon>
        <taxon>Bacillati</taxon>
        <taxon>Actinomycetota</taxon>
        <taxon>Candidatus Geothermincolia</taxon>
        <taxon>Candidatus Geothermincolales</taxon>
        <taxon>Candidatus Geothermincolaceae</taxon>
        <taxon>Candidatus Solincola</taxon>
    </lineage>
</organism>
<reference evidence="2 3" key="1">
    <citation type="journal article" date="2016" name="Nat. Commun.">
        <title>Thousands of microbial genomes shed light on interconnected biogeochemical processes in an aquifer system.</title>
        <authorList>
            <person name="Anantharaman K."/>
            <person name="Brown C.T."/>
            <person name="Hug L.A."/>
            <person name="Sharon I."/>
            <person name="Castelle C.J."/>
            <person name="Probst A.J."/>
            <person name="Thomas B.C."/>
            <person name="Singh A."/>
            <person name="Wilkins M.J."/>
            <person name="Karaoz U."/>
            <person name="Brodie E.L."/>
            <person name="Williams K.H."/>
            <person name="Hubbard S.S."/>
            <person name="Banfield J.F."/>
        </authorList>
    </citation>
    <scope>NUCLEOTIDE SEQUENCE [LARGE SCALE GENOMIC DNA]</scope>
</reference>
<dbReference type="SUPFAM" id="SSF46785">
    <property type="entry name" value="Winged helix' DNA-binding domain"/>
    <property type="match status" value="1"/>
</dbReference>
<dbReference type="PANTHER" id="PTHR33169:SF27">
    <property type="entry name" value="TRANSCRIPTIONAL REGULATOR PADR FAMILY PROTEIN"/>
    <property type="match status" value="1"/>
</dbReference>
<dbReference type="InterPro" id="IPR036390">
    <property type="entry name" value="WH_DNA-bd_sf"/>
</dbReference>
<dbReference type="AlphaFoldDB" id="A0A1F2WL87"/>
<name>A0A1F2WL87_9ACTN</name>
<dbReference type="Pfam" id="PF03551">
    <property type="entry name" value="PadR"/>
    <property type="match status" value="1"/>
</dbReference>
<comment type="caution">
    <text evidence="2">The sequence shown here is derived from an EMBL/GenBank/DDBJ whole genome shotgun (WGS) entry which is preliminary data.</text>
</comment>
<dbReference type="STRING" id="1797197.A2Y75_08170"/>
<dbReference type="EMBL" id="MELK01000031">
    <property type="protein sequence ID" value="OFW57609.1"/>
    <property type="molecule type" value="Genomic_DNA"/>
</dbReference>
<evidence type="ECO:0000313" key="2">
    <source>
        <dbReference type="EMBL" id="OFW57609.1"/>
    </source>
</evidence>
<dbReference type="InterPro" id="IPR036388">
    <property type="entry name" value="WH-like_DNA-bd_sf"/>
</dbReference>
<proteinExistence type="predicted"/>
<feature type="domain" description="Transcription regulator PadR N-terminal" evidence="1">
    <location>
        <begin position="13"/>
        <end position="86"/>
    </location>
</feature>
<evidence type="ECO:0000259" key="1">
    <source>
        <dbReference type="Pfam" id="PF03551"/>
    </source>
</evidence>
<sequence>MAPKKLTTLEYALLGLVGMSPMTGYDVHKVFATTPLAHFSSSPGAIYPALRRLAHIGLLEARLDTSKEARPRRIYSLTNSGEKALEAWLRQPVTREELIRGAGAPILRLALAQGRLTKDETLDYLETYQKVVAAYLAELRVYAEQSTSPENLYGSLALYHGMRSFESELEWTKWAATEIRRAGRGTRKPRPSR</sequence>
<dbReference type="InterPro" id="IPR005149">
    <property type="entry name" value="Tscrpt_reg_PadR_N"/>
</dbReference>
<dbReference type="InterPro" id="IPR052509">
    <property type="entry name" value="Metal_resp_DNA-bind_regulator"/>
</dbReference>
<dbReference type="Proteomes" id="UP000177876">
    <property type="component" value="Unassembled WGS sequence"/>
</dbReference>
<evidence type="ECO:0000313" key="3">
    <source>
        <dbReference type="Proteomes" id="UP000177876"/>
    </source>
</evidence>
<gene>
    <name evidence="2" type="ORF">A2Y75_08170</name>
</gene>
<dbReference type="PANTHER" id="PTHR33169">
    <property type="entry name" value="PADR-FAMILY TRANSCRIPTIONAL REGULATOR"/>
    <property type="match status" value="1"/>
</dbReference>
<protein>
    <recommendedName>
        <fullName evidence="1">Transcription regulator PadR N-terminal domain-containing protein</fullName>
    </recommendedName>
</protein>